<dbReference type="EMBL" id="AAUX01000001">
    <property type="protein sequence ID" value="EAV46633.1"/>
    <property type="molecule type" value="Genomic_DNA"/>
</dbReference>
<evidence type="ECO:0000313" key="5">
    <source>
        <dbReference type="Proteomes" id="UP000054262"/>
    </source>
</evidence>
<accession>A0P523</accession>
<proteinExistence type="inferred from homology"/>
<dbReference type="Gene3D" id="3.40.50.720">
    <property type="entry name" value="NAD(P)-binding Rossmann-like Domain"/>
    <property type="match status" value="1"/>
</dbReference>
<dbReference type="SUPFAM" id="SSF51735">
    <property type="entry name" value="NAD(P)-binding Rossmann-fold domains"/>
    <property type="match status" value="1"/>
</dbReference>
<dbReference type="PANTHER" id="PTHR44196:SF1">
    <property type="entry name" value="DEHYDROGENASE_REDUCTASE SDR FAMILY MEMBER 7B"/>
    <property type="match status" value="1"/>
</dbReference>
<evidence type="ECO:0000256" key="2">
    <source>
        <dbReference type="ARBA" id="ARBA00023002"/>
    </source>
</evidence>
<evidence type="ECO:0000256" key="1">
    <source>
        <dbReference type="ARBA" id="ARBA00006484"/>
    </source>
</evidence>
<comment type="caution">
    <text evidence="4">The sequence shown here is derived from an EMBL/GenBank/DDBJ whole genome shotgun (WGS) entry which is preliminary data.</text>
</comment>
<protein>
    <submittedName>
        <fullName evidence="4">Short chain dehydrogenase</fullName>
        <ecNumber evidence="4">1.1.1.-</ecNumber>
    </submittedName>
</protein>
<dbReference type="InterPro" id="IPR002347">
    <property type="entry name" value="SDR_fam"/>
</dbReference>
<reference evidence="4 5" key="1">
    <citation type="submission" date="2006-11" db="EMBL/GenBank/DDBJ databases">
        <authorList>
            <person name="Giovannoni S."/>
            <person name="Vergin K."/>
            <person name="Ferriera S."/>
            <person name="Johnson J."/>
            <person name="Kravitz S."/>
            <person name="Beeson K."/>
            <person name="Sutton G."/>
            <person name="Rogers Y.-H."/>
            <person name="Friedman R."/>
            <person name="Frazier M."/>
            <person name="Venter J.C."/>
        </authorList>
    </citation>
    <scope>NUCLEOTIDE SEQUENCE [LARGE SCALE GENOMIC DNA]</scope>
    <source>
        <strain evidence="4 5">HTCC2181</strain>
    </source>
</reference>
<evidence type="ECO:0000313" key="4">
    <source>
        <dbReference type="EMBL" id="EAV46633.1"/>
    </source>
</evidence>
<name>A0P523_9PROT</name>
<dbReference type="Pfam" id="PF00106">
    <property type="entry name" value="adh_short"/>
    <property type="match status" value="1"/>
</dbReference>
<dbReference type="EC" id="1.1.1.-" evidence="4"/>
<sequence>MTIKVIITGANSGIGKALALEYAKKGAVLGLIARDSDKLVSLQKILPCPSQIFSIDVTDIAQCRWAAEEFMAQHGIPDVVIANAGISQGTLTENFTDLKIFEEIIKTNLFGVQNTFYPFIQPFKKRKRGQLVGISSVAGIRGIPGSGAYSASKAALTNYLESLRIEMLEFNIHVSTIAPGYIRTPMTNVNNFTMPFLINSDKAAKKIIRSIEKKARFTIIPFPMNIIGRIIRVLPCFLWDCLARNAPRKKRVSNKS</sequence>
<dbReference type="GO" id="GO:0016020">
    <property type="term" value="C:membrane"/>
    <property type="evidence" value="ECO:0007669"/>
    <property type="project" value="TreeGrafter"/>
</dbReference>
<dbReference type="Proteomes" id="UP000054262">
    <property type="component" value="Unassembled WGS sequence"/>
</dbReference>
<keyword evidence="2 4" id="KW-0560">Oxidoreductase</keyword>
<dbReference type="OrthoDB" id="9797538at2"/>
<dbReference type="GO" id="GO:0016491">
    <property type="term" value="F:oxidoreductase activity"/>
    <property type="evidence" value="ECO:0007669"/>
    <property type="project" value="UniProtKB-KW"/>
</dbReference>
<keyword evidence="5" id="KW-1185">Reference proteome</keyword>
<comment type="similarity">
    <text evidence="1 3">Belongs to the short-chain dehydrogenases/reductases (SDR) family.</text>
</comment>
<dbReference type="PROSITE" id="PS00061">
    <property type="entry name" value="ADH_SHORT"/>
    <property type="match status" value="1"/>
</dbReference>
<organism evidence="4 5">
    <name type="scientific">Methylophilales bacterium HTCC2181</name>
    <dbReference type="NCBI Taxonomy" id="383631"/>
    <lineage>
        <taxon>Bacteria</taxon>
        <taxon>Pseudomonadati</taxon>
        <taxon>Pseudomonadota</taxon>
        <taxon>Betaproteobacteria</taxon>
        <taxon>Nitrosomonadales</taxon>
        <taxon>OM43 clade</taxon>
    </lineage>
</organism>
<dbReference type="InterPro" id="IPR020904">
    <property type="entry name" value="Sc_DH/Rdtase_CS"/>
</dbReference>
<evidence type="ECO:0000256" key="3">
    <source>
        <dbReference type="RuleBase" id="RU000363"/>
    </source>
</evidence>
<gene>
    <name evidence="4" type="ORF">MB2181_01130</name>
</gene>
<dbReference type="PRINTS" id="PR00081">
    <property type="entry name" value="GDHRDH"/>
</dbReference>
<dbReference type="InterPro" id="IPR036291">
    <property type="entry name" value="NAD(P)-bd_dom_sf"/>
</dbReference>
<dbReference type="AlphaFoldDB" id="A0P523"/>
<dbReference type="PANTHER" id="PTHR44196">
    <property type="entry name" value="DEHYDROGENASE/REDUCTASE SDR FAMILY MEMBER 7B"/>
    <property type="match status" value="1"/>
</dbReference>
<dbReference type="NCBIfam" id="NF005437">
    <property type="entry name" value="PRK07024.1"/>
    <property type="match status" value="1"/>
</dbReference>
<dbReference type="PRINTS" id="PR00080">
    <property type="entry name" value="SDRFAMILY"/>
</dbReference>